<keyword evidence="1" id="KW-0539">Nucleus</keyword>
<dbReference type="InterPro" id="IPR009071">
    <property type="entry name" value="HMG_box_dom"/>
</dbReference>
<dbReference type="VEuPathDB" id="FungiDB:MUCCIDRAFT_112571"/>
<accession>A0A162QDP3</accession>
<feature type="region of interest" description="Disordered" evidence="2">
    <location>
        <begin position="148"/>
        <end position="186"/>
    </location>
</feature>
<feature type="domain" description="HMG box" evidence="3">
    <location>
        <begin position="295"/>
        <end position="364"/>
    </location>
</feature>
<dbReference type="Proteomes" id="UP000077051">
    <property type="component" value="Unassembled WGS sequence"/>
</dbReference>
<dbReference type="PROSITE" id="PS50118">
    <property type="entry name" value="HMG_BOX_2"/>
    <property type="match status" value="2"/>
</dbReference>
<dbReference type="AlphaFoldDB" id="A0A162QDP3"/>
<evidence type="ECO:0000313" key="5">
    <source>
        <dbReference type="Proteomes" id="UP000077051"/>
    </source>
</evidence>
<dbReference type="CDD" id="cd00084">
    <property type="entry name" value="HMG-box_SF"/>
    <property type="match status" value="2"/>
</dbReference>
<keyword evidence="5" id="KW-1185">Reference proteome</keyword>
<feature type="compositionally biased region" description="Basic residues" evidence="2">
    <location>
        <begin position="85"/>
        <end position="107"/>
    </location>
</feature>
<feature type="DNA-binding region" description="HMG box" evidence="1">
    <location>
        <begin position="295"/>
        <end position="364"/>
    </location>
</feature>
<organism evidence="4 5">
    <name type="scientific">Mucor lusitanicus CBS 277.49</name>
    <dbReference type="NCBI Taxonomy" id="747725"/>
    <lineage>
        <taxon>Eukaryota</taxon>
        <taxon>Fungi</taxon>
        <taxon>Fungi incertae sedis</taxon>
        <taxon>Mucoromycota</taxon>
        <taxon>Mucoromycotina</taxon>
        <taxon>Mucoromycetes</taxon>
        <taxon>Mucorales</taxon>
        <taxon>Mucorineae</taxon>
        <taxon>Mucoraceae</taxon>
        <taxon>Mucor</taxon>
    </lineage>
</organism>
<dbReference type="SUPFAM" id="SSF47095">
    <property type="entry name" value="HMG-box"/>
    <property type="match status" value="2"/>
</dbReference>
<evidence type="ECO:0000259" key="3">
    <source>
        <dbReference type="PROSITE" id="PS50118"/>
    </source>
</evidence>
<feature type="DNA-binding region" description="HMG box" evidence="1">
    <location>
        <begin position="220"/>
        <end position="294"/>
    </location>
</feature>
<proteinExistence type="predicted"/>
<dbReference type="OrthoDB" id="6247875at2759"/>
<evidence type="ECO:0000256" key="1">
    <source>
        <dbReference type="PROSITE-ProRule" id="PRU00267"/>
    </source>
</evidence>
<sequence length="389" mass="44252">MSSNKANSLTCPHCQQSTGQLLQEYDITFCVHCENTYIRDEDQEDTSDPVDDAFVLLPPRDHESLPSVSSEELDALSDTETKPTSKTKLRAKPREKKPTTSKRKRTKQNTTTAKVSTKLPSIFSDNILSTVQPGRDDAYSDDELAFSDLSDQEGVNDPHHTPRDQQGYSRKAARRNKGITFSDSDTDDEEEVITVFKKGKTGTRATKESAKSTTIKTAMPLKQYSTFAQFNKEMRSKLAKEYQEAIRESGEPQKHLSRLVADAWKAMPQTEKDEFKQKLKGERALMSSTARKKPLRPSGNGYILYSKTKLPQVKLDYPQSTTARELSAIVSKHWKELDDSEREAYKAKAKQEREDWIKENPELHQQYMDKMTSRIRATKKARRGEKDGA</sequence>
<gene>
    <name evidence="4" type="ORF">MUCCIDRAFT_112571</name>
</gene>
<dbReference type="Gene3D" id="1.10.30.10">
    <property type="entry name" value="High mobility group box domain"/>
    <property type="match status" value="2"/>
</dbReference>
<dbReference type="GO" id="GO:0003677">
    <property type="term" value="F:DNA binding"/>
    <property type="evidence" value="ECO:0007669"/>
    <property type="project" value="UniProtKB-UniRule"/>
</dbReference>
<feature type="compositionally biased region" description="Basic and acidic residues" evidence="2">
    <location>
        <begin position="270"/>
        <end position="283"/>
    </location>
</feature>
<keyword evidence="1" id="KW-0238">DNA-binding</keyword>
<dbReference type="SMART" id="SM00398">
    <property type="entry name" value="HMG"/>
    <property type="match status" value="2"/>
</dbReference>
<protein>
    <recommendedName>
        <fullName evidence="3">HMG box domain-containing protein</fullName>
    </recommendedName>
</protein>
<dbReference type="Pfam" id="PF00505">
    <property type="entry name" value="HMG_box"/>
    <property type="match status" value="1"/>
</dbReference>
<evidence type="ECO:0000313" key="4">
    <source>
        <dbReference type="EMBL" id="OAD01140.1"/>
    </source>
</evidence>
<name>A0A162QDP3_MUCCL</name>
<reference evidence="4 5" key="1">
    <citation type="submission" date="2015-06" db="EMBL/GenBank/DDBJ databases">
        <title>Expansion of signal transduction pathways in fungi by whole-genome duplication.</title>
        <authorList>
            <consortium name="DOE Joint Genome Institute"/>
            <person name="Corrochano L.M."/>
            <person name="Kuo A."/>
            <person name="Marcet-Houben M."/>
            <person name="Polaino S."/>
            <person name="Salamov A."/>
            <person name="Villalobos J.M."/>
            <person name="Alvarez M.I."/>
            <person name="Avalos J."/>
            <person name="Benito E.P."/>
            <person name="Benoit I."/>
            <person name="Burger G."/>
            <person name="Camino L.P."/>
            <person name="Canovas D."/>
            <person name="Cerda-Olmedo E."/>
            <person name="Cheng J.-F."/>
            <person name="Dominguez A."/>
            <person name="Elias M."/>
            <person name="Eslava A.P."/>
            <person name="Glaser F."/>
            <person name="Grimwood J."/>
            <person name="Gutierrez G."/>
            <person name="Heitman J."/>
            <person name="Henrissat B."/>
            <person name="Iturriaga E.A."/>
            <person name="Lang B.F."/>
            <person name="Lavin J.L."/>
            <person name="Lee S."/>
            <person name="Li W."/>
            <person name="Lindquist E."/>
            <person name="Lopez-Garcia S."/>
            <person name="Luque E.M."/>
            <person name="Marcos A.T."/>
            <person name="Martin J."/>
            <person name="Mccluskey K."/>
            <person name="Medina H.R."/>
            <person name="Miralles-Duran A."/>
            <person name="Miyazaki A."/>
            <person name="Munoz-Torres E."/>
            <person name="Oguiza J.A."/>
            <person name="Ohm R."/>
            <person name="Olmedo M."/>
            <person name="Orejas M."/>
            <person name="Ortiz-Castellanos L."/>
            <person name="Pisabarro A.G."/>
            <person name="Rodriguez-Romero J."/>
            <person name="Ruiz-Herrera J."/>
            <person name="Ruiz-Vazquez R."/>
            <person name="Sanz C."/>
            <person name="Schackwitz W."/>
            <person name="Schmutz J."/>
            <person name="Shahriari M."/>
            <person name="Shelest E."/>
            <person name="Silva-Franco F."/>
            <person name="Soanes D."/>
            <person name="Syed K."/>
            <person name="Tagua V.G."/>
            <person name="Talbot N.J."/>
            <person name="Thon M."/>
            <person name="De Vries R.P."/>
            <person name="Wiebenga A."/>
            <person name="Yadav J.S."/>
            <person name="Braun E.L."/>
            <person name="Baker S."/>
            <person name="Garre V."/>
            <person name="Horwitz B."/>
            <person name="Torres-Martinez S."/>
            <person name="Idnurm A."/>
            <person name="Herrera-Estrella A."/>
            <person name="Gabaldon T."/>
            <person name="Grigoriev I.V."/>
        </authorList>
    </citation>
    <scope>NUCLEOTIDE SEQUENCE [LARGE SCALE GENOMIC DNA]</scope>
    <source>
        <strain evidence="4 5">CBS 277.49</strain>
    </source>
</reference>
<feature type="region of interest" description="Disordered" evidence="2">
    <location>
        <begin position="57"/>
        <end position="117"/>
    </location>
</feature>
<dbReference type="EMBL" id="AMYB01000006">
    <property type="protein sequence ID" value="OAD01140.1"/>
    <property type="molecule type" value="Genomic_DNA"/>
</dbReference>
<comment type="caution">
    <text evidence="4">The sequence shown here is derived from an EMBL/GenBank/DDBJ whole genome shotgun (WGS) entry which is preliminary data.</text>
</comment>
<evidence type="ECO:0000256" key="2">
    <source>
        <dbReference type="SAM" id="MobiDB-lite"/>
    </source>
</evidence>
<feature type="domain" description="HMG box" evidence="3">
    <location>
        <begin position="220"/>
        <end position="294"/>
    </location>
</feature>
<dbReference type="STRING" id="747725.A0A162QDP3"/>
<feature type="region of interest" description="Disordered" evidence="2">
    <location>
        <begin position="270"/>
        <end position="303"/>
    </location>
</feature>
<dbReference type="GO" id="GO:0005634">
    <property type="term" value="C:nucleus"/>
    <property type="evidence" value="ECO:0007669"/>
    <property type="project" value="UniProtKB-UniRule"/>
</dbReference>
<feature type="compositionally biased region" description="Polar residues" evidence="2">
    <location>
        <begin position="108"/>
        <end position="117"/>
    </location>
</feature>
<dbReference type="InterPro" id="IPR036910">
    <property type="entry name" value="HMG_box_dom_sf"/>
</dbReference>